<evidence type="ECO:0000256" key="2">
    <source>
        <dbReference type="SAM" id="Phobius"/>
    </source>
</evidence>
<evidence type="ECO:0000256" key="1">
    <source>
        <dbReference type="SAM" id="MobiDB-lite"/>
    </source>
</evidence>
<feature type="signal peptide" evidence="3">
    <location>
        <begin position="1"/>
        <end position="19"/>
    </location>
</feature>
<feature type="chain" id="PRO_5019863365" description="MARVEL domain-containing protein" evidence="3">
    <location>
        <begin position="20"/>
        <end position="89"/>
    </location>
</feature>
<gene>
    <name evidence="4" type="ORF">NAV_LOCUS7443</name>
</gene>
<accession>A0A498SRS0</accession>
<keyword evidence="3" id="KW-0732">Signal</keyword>
<sequence length="89" mass="9806">MIFYFAWAVFFFMCGCVLALVATRFNGITGYGAASFFAFGALCAYGFDSYLKFLAWRHDEMAVGGAGLKNLPYGDTTASKESRKESSHQ</sequence>
<feature type="region of interest" description="Disordered" evidence="1">
    <location>
        <begin position="69"/>
        <end position="89"/>
    </location>
</feature>
<evidence type="ECO:0000313" key="4">
    <source>
        <dbReference type="EMBL" id="VBB32652.1"/>
    </source>
</evidence>
<feature type="transmembrane region" description="Helical" evidence="2">
    <location>
        <begin position="29"/>
        <end position="47"/>
    </location>
</feature>
<reference evidence="4 5" key="1">
    <citation type="submission" date="2018-08" db="EMBL/GenBank/DDBJ databases">
        <authorList>
            <person name="Laetsch R D."/>
            <person name="Stevens L."/>
            <person name="Kumar S."/>
            <person name="Blaxter L. M."/>
        </authorList>
    </citation>
    <scope>NUCLEOTIDE SEQUENCE [LARGE SCALE GENOMIC DNA]</scope>
</reference>
<dbReference type="Proteomes" id="UP000276991">
    <property type="component" value="Unassembled WGS sequence"/>
</dbReference>
<keyword evidence="5" id="KW-1185">Reference proteome</keyword>
<organism evidence="4 5">
    <name type="scientific">Acanthocheilonema viteae</name>
    <name type="common">Filarial nematode worm</name>
    <name type="synonym">Dipetalonema viteae</name>
    <dbReference type="NCBI Taxonomy" id="6277"/>
    <lineage>
        <taxon>Eukaryota</taxon>
        <taxon>Metazoa</taxon>
        <taxon>Ecdysozoa</taxon>
        <taxon>Nematoda</taxon>
        <taxon>Chromadorea</taxon>
        <taxon>Rhabditida</taxon>
        <taxon>Spirurina</taxon>
        <taxon>Spiruromorpha</taxon>
        <taxon>Filarioidea</taxon>
        <taxon>Onchocercidae</taxon>
        <taxon>Acanthocheilonema</taxon>
    </lineage>
</organism>
<dbReference type="AlphaFoldDB" id="A0A498SRS0"/>
<keyword evidence="2" id="KW-1133">Transmembrane helix</keyword>
<evidence type="ECO:0008006" key="6">
    <source>
        <dbReference type="Google" id="ProtNLM"/>
    </source>
</evidence>
<evidence type="ECO:0000256" key="3">
    <source>
        <dbReference type="SAM" id="SignalP"/>
    </source>
</evidence>
<proteinExistence type="predicted"/>
<protein>
    <recommendedName>
        <fullName evidence="6">MARVEL domain-containing protein</fullName>
    </recommendedName>
</protein>
<dbReference type="EMBL" id="UPTC01001845">
    <property type="protein sequence ID" value="VBB32652.1"/>
    <property type="molecule type" value="Genomic_DNA"/>
</dbReference>
<keyword evidence="2" id="KW-0472">Membrane</keyword>
<keyword evidence="2" id="KW-0812">Transmembrane</keyword>
<dbReference type="OrthoDB" id="10028364at2759"/>
<feature type="compositionally biased region" description="Basic and acidic residues" evidence="1">
    <location>
        <begin position="78"/>
        <end position="89"/>
    </location>
</feature>
<name>A0A498SRS0_ACAVI</name>
<evidence type="ECO:0000313" key="5">
    <source>
        <dbReference type="Proteomes" id="UP000276991"/>
    </source>
</evidence>